<dbReference type="EMBL" id="AFNH02000466">
    <property type="protein sequence ID" value="EZG68708.1"/>
    <property type="molecule type" value="Genomic_DNA"/>
</dbReference>
<proteinExistence type="predicted"/>
<evidence type="ECO:0000313" key="2">
    <source>
        <dbReference type="Proteomes" id="UP000019763"/>
    </source>
</evidence>
<reference evidence="1" key="1">
    <citation type="submission" date="2013-12" db="EMBL/GenBank/DDBJ databases">
        <authorList>
            <person name="Omoto C.K."/>
            <person name="Sibley D."/>
            <person name="Venepally P."/>
            <person name="Hadjithomas M."/>
            <person name="Karamycheva S."/>
            <person name="Brunk B."/>
            <person name="Roos D."/>
            <person name="Caler E."/>
            <person name="Lorenzi H."/>
        </authorList>
    </citation>
    <scope>NUCLEOTIDE SEQUENCE</scope>
</reference>
<organism evidence="1 2">
    <name type="scientific">Gregarina niphandrodes</name>
    <name type="common">Septate eugregarine</name>
    <dbReference type="NCBI Taxonomy" id="110365"/>
    <lineage>
        <taxon>Eukaryota</taxon>
        <taxon>Sar</taxon>
        <taxon>Alveolata</taxon>
        <taxon>Apicomplexa</taxon>
        <taxon>Conoidasida</taxon>
        <taxon>Gregarinasina</taxon>
        <taxon>Eugregarinorida</taxon>
        <taxon>Gregarinidae</taxon>
        <taxon>Gregarina</taxon>
    </lineage>
</organism>
<protein>
    <submittedName>
        <fullName evidence="1">Uncharacterized protein</fullName>
    </submittedName>
</protein>
<sequence>MDEQEEAMKKLTPVPKALNSRLIALQAMQLIAQSILQLKYIGKEMDNLVFLAGHYHTDVQTILETTPPDQFLTIVDQLRKQAKEKHRRSPVLEQAKKHLQRNPGEISAFRRALEEAIEEDIMDEFGDRNEVALAHGLFT</sequence>
<name>A0A023B888_GRENI</name>
<evidence type="ECO:0000313" key="1">
    <source>
        <dbReference type="EMBL" id="EZG68708.1"/>
    </source>
</evidence>
<dbReference type="Proteomes" id="UP000019763">
    <property type="component" value="Unassembled WGS sequence"/>
</dbReference>
<dbReference type="RefSeq" id="XP_011134552.1">
    <property type="nucleotide sequence ID" value="XM_011136250.1"/>
</dbReference>
<keyword evidence="2" id="KW-1185">Reference proteome</keyword>
<gene>
    <name evidence="1" type="ORF">GNI_061530</name>
</gene>
<comment type="caution">
    <text evidence="1">The sequence shown here is derived from an EMBL/GenBank/DDBJ whole genome shotgun (WGS) entry which is preliminary data.</text>
</comment>
<dbReference type="AlphaFoldDB" id="A0A023B888"/>
<dbReference type="GeneID" id="22912255"/>
<accession>A0A023B888</accession>
<dbReference type="VEuPathDB" id="CryptoDB:GNI_061530"/>